<proteinExistence type="predicted"/>
<feature type="region of interest" description="Disordered" evidence="1">
    <location>
        <begin position="1"/>
        <end position="40"/>
    </location>
</feature>
<reference evidence="2 3" key="1">
    <citation type="submission" date="2019-03" db="EMBL/GenBank/DDBJ databases">
        <title>First draft genome of Liparis tanakae, snailfish: a comprehensive survey of snailfish specific genes.</title>
        <authorList>
            <person name="Kim W."/>
            <person name="Song I."/>
            <person name="Jeong J.-H."/>
            <person name="Kim D."/>
            <person name="Kim S."/>
            <person name="Ryu S."/>
            <person name="Song J.Y."/>
            <person name="Lee S.K."/>
        </authorList>
    </citation>
    <scope>NUCLEOTIDE SEQUENCE [LARGE SCALE GENOMIC DNA]</scope>
    <source>
        <tissue evidence="2">Muscle</tissue>
    </source>
</reference>
<dbReference type="AlphaFoldDB" id="A0A4Z2I5A2"/>
<keyword evidence="3" id="KW-1185">Reference proteome</keyword>
<organism evidence="2 3">
    <name type="scientific">Liparis tanakae</name>
    <name type="common">Tanaka's snailfish</name>
    <dbReference type="NCBI Taxonomy" id="230148"/>
    <lineage>
        <taxon>Eukaryota</taxon>
        <taxon>Metazoa</taxon>
        <taxon>Chordata</taxon>
        <taxon>Craniata</taxon>
        <taxon>Vertebrata</taxon>
        <taxon>Euteleostomi</taxon>
        <taxon>Actinopterygii</taxon>
        <taxon>Neopterygii</taxon>
        <taxon>Teleostei</taxon>
        <taxon>Neoteleostei</taxon>
        <taxon>Acanthomorphata</taxon>
        <taxon>Eupercaria</taxon>
        <taxon>Perciformes</taxon>
        <taxon>Cottioidei</taxon>
        <taxon>Cottales</taxon>
        <taxon>Liparidae</taxon>
        <taxon>Liparis</taxon>
    </lineage>
</organism>
<evidence type="ECO:0000313" key="3">
    <source>
        <dbReference type="Proteomes" id="UP000314294"/>
    </source>
</evidence>
<dbReference type="Proteomes" id="UP000314294">
    <property type="component" value="Unassembled WGS sequence"/>
</dbReference>
<name>A0A4Z2I5A2_9TELE</name>
<protein>
    <submittedName>
        <fullName evidence="2">Uncharacterized protein</fullName>
    </submittedName>
</protein>
<evidence type="ECO:0000313" key="2">
    <source>
        <dbReference type="EMBL" id="TNN72635.1"/>
    </source>
</evidence>
<comment type="caution">
    <text evidence="2">The sequence shown here is derived from an EMBL/GenBank/DDBJ whole genome shotgun (WGS) entry which is preliminary data.</text>
</comment>
<accession>A0A4Z2I5A2</accession>
<sequence length="94" mass="10266">MYAPTPTPTPMTVRKLRRDMSGCSAAPPASSLPDPSRAPQIREFESDPVDHLYPQCSGLSAGGSGSPHYDWYQGSVCGWLQPREPKMVEVLETC</sequence>
<gene>
    <name evidence="2" type="ORF">EYF80_017084</name>
</gene>
<dbReference type="EMBL" id="SRLO01000134">
    <property type="protein sequence ID" value="TNN72635.1"/>
    <property type="molecule type" value="Genomic_DNA"/>
</dbReference>
<evidence type="ECO:0000256" key="1">
    <source>
        <dbReference type="SAM" id="MobiDB-lite"/>
    </source>
</evidence>
<feature type="compositionally biased region" description="Low complexity" evidence="1">
    <location>
        <begin position="24"/>
        <end position="39"/>
    </location>
</feature>